<accession>A0ACC1NUY4</accession>
<proteinExistence type="predicted"/>
<name>A0ACC1NUY4_9HYPO</name>
<dbReference type="EMBL" id="JANJQO010000092">
    <property type="protein sequence ID" value="KAJ2982143.1"/>
    <property type="molecule type" value="Genomic_DNA"/>
</dbReference>
<comment type="caution">
    <text evidence="1">The sequence shown here is derived from an EMBL/GenBank/DDBJ whole genome shotgun (WGS) entry which is preliminary data.</text>
</comment>
<sequence length="464" mass="52092">MANIAWKWRQRPIACQFCKSRKVRCSRRFPCSNCTTRGIQCRQQHEDATHNGVAPTVPDQGLPGRDVLVGLLNSEVQARVDQLEMLVDEFATNSGGTPFPHNSTPLSTSPSTVSSLSRDAVRLCQIVTNNKDSDLSNGTLFLFSPIQLIEEPFYVVSQPGQRGVQLQFEIPQISLNLPLHHEACTIMRIFKAEVSSLHPSIIVAWLPPIVESIYLDLQQHGHIKLGQLLFFVSIVAWTIFCRQPDDEICLLFQDTKEAHNSSFNWAEAAFRLVEEIRKRNQPSLDCLQGQLILLKLSLHLEGLSQRNRGLLASSLLMAREIGLHHLDGPEDKDSTSGEFTSVAETEIGRRIWWDLVSLDWLLAAFPGAQQGVYSVHPFHMTVKRPSNTINASGTEAMGASDQIPGHASDVSYLCERLRLAELITTSSYSTFSKRYPIRFSQTRCTVAKLPSRSNQSHQRWHCNV</sequence>
<keyword evidence="2" id="KW-1185">Reference proteome</keyword>
<evidence type="ECO:0000313" key="1">
    <source>
        <dbReference type="EMBL" id="KAJ2982143.1"/>
    </source>
</evidence>
<protein>
    <submittedName>
        <fullName evidence="1">Uncharacterized protein</fullName>
    </submittedName>
</protein>
<dbReference type="Proteomes" id="UP001143910">
    <property type="component" value="Unassembled WGS sequence"/>
</dbReference>
<reference evidence="1" key="1">
    <citation type="submission" date="2022-08" db="EMBL/GenBank/DDBJ databases">
        <title>Genome Sequence of Lecanicillium fungicola.</title>
        <authorList>
            <person name="Buettner E."/>
        </authorList>
    </citation>
    <scope>NUCLEOTIDE SEQUENCE</scope>
    <source>
        <strain evidence="1">Babe33</strain>
    </source>
</reference>
<evidence type="ECO:0000313" key="2">
    <source>
        <dbReference type="Proteomes" id="UP001143910"/>
    </source>
</evidence>
<gene>
    <name evidence="1" type="ORF">NQ176_g1582</name>
</gene>
<organism evidence="1 2">
    <name type="scientific">Zarea fungicola</name>
    <dbReference type="NCBI Taxonomy" id="93591"/>
    <lineage>
        <taxon>Eukaryota</taxon>
        <taxon>Fungi</taxon>
        <taxon>Dikarya</taxon>
        <taxon>Ascomycota</taxon>
        <taxon>Pezizomycotina</taxon>
        <taxon>Sordariomycetes</taxon>
        <taxon>Hypocreomycetidae</taxon>
        <taxon>Hypocreales</taxon>
        <taxon>Cordycipitaceae</taxon>
        <taxon>Zarea</taxon>
    </lineage>
</organism>